<feature type="region of interest" description="Disordered" evidence="1">
    <location>
        <begin position="52"/>
        <end position="71"/>
    </location>
</feature>
<gene>
    <name evidence="2" type="ORF">FA09DRAFT_221208</name>
</gene>
<dbReference type="AlphaFoldDB" id="A0A316ZHR9"/>
<dbReference type="RefSeq" id="XP_025600114.1">
    <property type="nucleotide sequence ID" value="XM_025739552.1"/>
</dbReference>
<evidence type="ECO:0000256" key="1">
    <source>
        <dbReference type="SAM" id="MobiDB-lite"/>
    </source>
</evidence>
<sequence length="168" mass="18845">MSVWEARTVAAAKAARAARTLAHAHFAAWRARLPWRRRPRCQEAHTHAFLGPSLAQPHHPASTHRRRPKRTTRSICFRSRGCASMQRASTMRAMRVAGGGECGRGVSHWRLSMLPRQHPICSSSLLLVLAACDTRCPTSSGVVRTWRNALHLTGSCSFDRHRRNQARP</sequence>
<protein>
    <submittedName>
        <fullName evidence="2">Uncharacterized protein</fullName>
    </submittedName>
</protein>
<dbReference type="Proteomes" id="UP000245946">
    <property type="component" value="Unassembled WGS sequence"/>
</dbReference>
<name>A0A316ZHR9_9BASI</name>
<feature type="compositionally biased region" description="Basic residues" evidence="1">
    <location>
        <begin position="61"/>
        <end position="71"/>
    </location>
</feature>
<dbReference type="GeneID" id="37267098"/>
<dbReference type="EMBL" id="KZ819287">
    <property type="protein sequence ID" value="PWN99835.1"/>
    <property type="molecule type" value="Genomic_DNA"/>
</dbReference>
<reference evidence="2 3" key="1">
    <citation type="journal article" date="2018" name="Mol. Biol. Evol.">
        <title>Broad Genomic Sampling Reveals a Smut Pathogenic Ancestry of the Fungal Clade Ustilaginomycotina.</title>
        <authorList>
            <person name="Kijpornyongpan T."/>
            <person name="Mondo S.J."/>
            <person name="Barry K."/>
            <person name="Sandor L."/>
            <person name="Lee J."/>
            <person name="Lipzen A."/>
            <person name="Pangilinan J."/>
            <person name="LaButti K."/>
            <person name="Hainaut M."/>
            <person name="Henrissat B."/>
            <person name="Grigoriev I.V."/>
            <person name="Spatafora J.W."/>
            <person name="Aime M.C."/>
        </authorList>
    </citation>
    <scope>NUCLEOTIDE SEQUENCE [LARGE SCALE GENOMIC DNA]</scope>
    <source>
        <strain evidence="2 3">MCA 4186</strain>
    </source>
</reference>
<evidence type="ECO:0000313" key="2">
    <source>
        <dbReference type="EMBL" id="PWN99835.1"/>
    </source>
</evidence>
<evidence type="ECO:0000313" key="3">
    <source>
        <dbReference type="Proteomes" id="UP000245946"/>
    </source>
</evidence>
<keyword evidence="3" id="KW-1185">Reference proteome</keyword>
<accession>A0A316ZHR9</accession>
<organism evidence="2 3">
    <name type="scientific">Tilletiopsis washingtonensis</name>
    <dbReference type="NCBI Taxonomy" id="58919"/>
    <lineage>
        <taxon>Eukaryota</taxon>
        <taxon>Fungi</taxon>
        <taxon>Dikarya</taxon>
        <taxon>Basidiomycota</taxon>
        <taxon>Ustilaginomycotina</taxon>
        <taxon>Exobasidiomycetes</taxon>
        <taxon>Entylomatales</taxon>
        <taxon>Entylomatales incertae sedis</taxon>
        <taxon>Tilletiopsis</taxon>
    </lineage>
</organism>
<proteinExistence type="predicted"/>